<reference evidence="1 2" key="1">
    <citation type="submission" date="2023-10" db="EMBL/GenBank/DDBJ databases">
        <title>Genome Sequence of the Siphoviridae Staphylococcus aureus Phage MVC_VPHSA1.</title>
        <authorList>
            <person name="Deepak S.J."/>
            <person name="Porteen K."/>
            <person name="Wilfred R."/>
            <person name="Anbazhagan S."/>
            <person name="Elango A."/>
            <person name="Senthil Kumar T."/>
            <person name="Narendra B."/>
            <person name="Sureshkannan S."/>
            <person name="Nithya Quintoil M."/>
            <person name="Charley C.A."/>
            <person name="Teresa S."/>
            <person name="Raghavendra A.G."/>
        </authorList>
    </citation>
    <scope>NUCLEOTIDE SEQUENCE [LARGE SCALE GENOMIC DNA]</scope>
</reference>
<dbReference type="Proteomes" id="UP001322219">
    <property type="component" value="Segment"/>
</dbReference>
<gene>
    <name evidence="1" type="ORF">FBHYGVHD_CDS0001</name>
</gene>
<name>A0ABZ0QYD2_9CAUD</name>
<proteinExistence type="predicted"/>
<evidence type="ECO:0000313" key="2">
    <source>
        <dbReference type="Proteomes" id="UP001322219"/>
    </source>
</evidence>
<accession>A0ABZ0QYD2</accession>
<dbReference type="EMBL" id="OR670591">
    <property type="protein sequence ID" value="WPF64848.1"/>
    <property type="molecule type" value="Genomic_DNA"/>
</dbReference>
<organism evidence="1 2">
    <name type="scientific">Staphylococcus phage MVC_VPHSA1</name>
    <dbReference type="NCBI Taxonomy" id="3088876"/>
    <lineage>
        <taxon>Viruses</taxon>
        <taxon>Duplodnaviria</taxon>
        <taxon>Heunggongvirae</taxon>
        <taxon>Uroviricota</taxon>
        <taxon>Caudoviricetes</taxon>
        <taxon>Ehrlichviridae</taxon>
        <taxon>Chennaivirus</taxon>
        <taxon>Chennaivirus MVCVPHSA1</taxon>
    </lineage>
</organism>
<evidence type="ECO:0000313" key="1">
    <source>
        <dbReference type="EMBL" id="WPF64848.1"/>
    </source>
</evidence>
<protein>
    <submittedName>
        <fullName evidence="1">Uncharacterized protein</fullName>
    </submittedName>
</protein>
<sequence length="45" mass="5242">MKPAPPFPRCGQPLASTIQNFKREEIRMNNHEKALIGRLKRTPLR</sequence>
<keyword evidence="2" id="KW-1185">Reference proteome</keyword>